<dbReference type="CDD" id="cd00041">
    <property type="entry name" value="CUB"/>
    <property type="match status" value="1"/>
</dbReference>
<feature type="domain" description="CUB" evidence="17">
    <location>
        <begin position="342"/>
        <end position="445"/>
    </location>
</feature>
<evidence type="ECO:0000256" key="5">
    <source>
        <dbReference type="ARBA" id="ARBA00022723"/>
    </source>
</evidence>
<dbReference type="PROSITE" id="PS00022">
    <property type="entry name" value="EGF_1"/>
    <property type="match status" value="1"/>
</dbReference>
<keyword evidence="10" id="KW-1015">Disulfide bond</keyword>
<evidence type="ECO:0000256" key="6">
    <source>
        <dbReference type="ARBA" id="ARBA00022729"/>
    </source>
</evidence>
<dbReference type="InterPro" id="IPR001506">
    <property type="entry name" value="Peptidase_M12A"/>
</dbReference>
<dbReference type="InterPro" id="IPR006026">
    <property type="entry name" value="Peptidase_Metallo"/>
</dbReference>
<dbReference type="FunFam" id="3.40.390.10:FF:000028">
    <property type="entry name" value="Zinc metalloproteinase"/>
    <property type="match status" value="1"/>
</dbReference>
<evidence type="ECO:0000256" key="1">
    <source>
        <dbReference type="ARBA" id="ARBA00004613"/>
    </source>
</evidence>
<dbReference type="InterPro" id="IPR000742">
    <property type="entry name" value="EGF"/>
</dbReference>
<keyword evidence="2 12" id="KW-0964">Secreted</keyword>
<dbReference type="SMART" id="SM00235">
    <property type="entry name" value="ZnMc"/>
    <property type="match status" value="1"/>
</dbReference>
<dbReference type="SMART" id="SM00209">
    <property type="entry name" value="TSP1"/>
    <property type="match status" value="1"/>
</dbReference>
<evidence type="ECO:0000256" key="13">
    <source>
        <dbReference type="PROSITE-ProRule" id="PRU00059"/>
    </source>
</evidence>
<dbReference type="SUPFAM" id="SSF55486">
    <property type="entry name" value="Metalloproteases ('zincins'), catalytic domain"/>
    <property type="match status" value="1"/>
</dbReference>
<evidence type="ECO:0000256" key="10">
    <source>
        <dbReference type="ARBA" id="ARBA00023157"/>
    </source>
</evidence>
<feature type="binding site" evidence="14">
    <location>
        <position position="199"/>
    </location>
    <ligand>
        <name>Zn(2+)</name>
        <dbReference type="ChEBI" id="CHEBI:29105"/>
        <note>catalytic</note>
    </ligand>
</feature>
<evidence type="ECO:0000256" key="9">
    <source>
        <dbReference type="ARBA" id="ARBA00023049"/>
    </source>
</evidence>
<evidence type="ECO:0000259" key="18">
    <source>
        <dbReference type="PROSITE" id="PS51864"/>
    </source>
</evidence>
<dbReference type="Pfam" id="PF01400">
    <property type="entry name" value="Astacin"/>
    <property type="match status" value="1"/>
</dbReference>
<evidence type="ECO:0000256" key="15">
    <source>
        <dbReference type="RuleBase" id="RU361183"/>
    </source>
</evidence>
<keyword evidence="3" id="KW-0245">EGF-like domain</keyword>
<dbReference type="InterPro" id="IPR034035">
    <property type="entry name" value="Astacin-like_dom"/>
</dbReference>
<dbReference type="SUPFAM" id="SSF82895">
    <property type="entry name" value="TSP-1 type 1 repeat"/>
    <property type="match status" value="1"/>
</dbReference>
<evidence type="ECO:0000256" key="2">
    <source>
        <dbReference type="ARBA" id="ARBA00022525"/>
    </source>
</evidence>
<name>A0A0B2UWH6_TOXCA</name>
<dbReference type="SMART" id="SM00042">
    <property type="entry name" value="CUB"/>
    <property type="match status" value="1"/>
</dbReference>
<keyword evidence="11" id="KW-0325">Glycoprotein</keyword>
<dbReference type="SUPFAM" id="SSF49854">
    <property type="entry name" value="Spermadhesin, CUB domain"/>
    <property type="match status" value="1"/>
</dbReference>
<evidence type="ECO:0000256" key="8">
    <source>
        <dbReference type="ARBA" id="ARBA00022833"/>
    </source>
</evidence>
<evidence type="ECO:0000256" key="4">
    <source>
        <dbReference type="ARBA" id="ARBA00022670"/>
    </source>
</evidence>
<evidence type="ECO:0000259" key="17">
    <source>
        <dbReference type="PROSITE" id="PS01180"/>
    </source>
</evidence>
<accession>A0A0B2UWH6</accession>
<dbReference type="GO" id="GO:0005576">
    <property type="term" value="C:extracellular region"/>
    <property type="evidence" value="ECO:0007669"/>
    <property type="project" value="UniProtKB-SubCell"/>
</dbReference>
<feature type="region of interest" description="Disordered" evidence="16">
    <location>
        <begin position="453"/>
        <end position="484"/>
    </location>
</feature>
<comment type="cofactor">
    <cofactor evidence="14 15">
        <name>Zn(2+)</name>
        <dbReference type="ChEBI" id="CHEBI:29105"/>
    </cofactor>
    <text evidence="14 15">Binds 1 zinc ion per subunit.</text>
</comment>
<sequence length="614" mass="68515">MTDRSAAVYRRYPCERTIEVGQRHKRYTQAMRYPQGISQSDTLMMCCSMVVRRSLKKRSIDLWKIWTSSTKYRVEYLASHIYAEEQLAAMQGKKMEPRSPSVKTMISNLAMRWTTMPIPFTIDSKVDRNAVLAGIRLWQDVTCITFREVIGTSGHGSMLEFIKGNGCYSNIGRVSQGAQQISIGNGCTSLGTVAHEIGHALGFFHEQSRYDRDSYVRILPQNMQSGYASQFSKQPPSSMVTYGVRYDYGSVMHYSQSGFSANGLNTIETLDPNYQNTIGQRAGLSFSDIKKMNFAYCNGSCESQLPCQNGGYTDPKNCVQCRCPTGLGGTLCQRAAQTSTNCGTLDRSATSSFQTLSQSGQGSCNFMITAPLGRKVLIQFDSFRFSKQVPCTSTYLEVVYASDISTTGARFCSSQPGQIVSETNKMIILYRGSSQTSFRLRYSYYPAKLDGMQTGSETVAPTTPMEPPTESPPTETPFARQTRRPPTEWSECSAECGGCGIQTRRRFTVDEEEVREARYCNTQACSNRRCCRPFVYTRGGKCVRPYDENEVTVDPNTETRTLPSVPEGGVKRSFTGRPHKTLFVVSKHNPNDREATDEGSAEEAEEFGDEVLVQ</sequence>
<dbReference type="InterPro" id="IPR000884">
    <property type="entry name" value="TSP1_rpt"/>
</dbReference>
<dbReference type="GO" id="GO:0006508">
    <property type="term" value="P:proteolysis"/>
    <property type="evidence" value="ECO:0007669"/>
    <property type="project" value="UniProtKB-KW"/>
</dbReference>
<dbReference type="MEROPS" id="M12.A25"/>
<keyword evidence="4 14" id="KW-0645">Protease</keyword>
<keyword evidence="8 14" id="KW-0862">Zinc</keyword>
<dbReference type="PROSITE" id="PS01180">
    <property type="entry name" value="CUB"/>
    <property type="match status" value="1"/>
</dbReference>
<dbReference type="PANTHER" id="PTHR10127:SF877">
    <property type="entry name" value="ZINC METALLOPROTEINASE NAS-34"/>
    <property type="match status" value="1"/>
</dbReference>
<keyword evidence="5 14" id="KW-0479">Metal-binding</keyword>
<evidence type="ECO:0000256" key="16">
    <source>
        <dbReference type="SAM" id="MobiDB-lite"/>
    </source>
</evidence>
<dbReference type="GO" id="GO:0008270">
    <property type="term" value="F:zinc ion binding"/>
    <property type="evidence" value="ECO:0007669"/>
    <property type="project" value="UniProtKB-UniRule"/>
</dbReference>
<feature type="compositionally biased region" description="Pro residues" evidence="16">
    <location>
        <begin position="464"/>
        <end position="475"/>
    </location>
</feature>
<keyword evidence="7 14" id="KW-0378">Hydrolase</keyword>
<evidence type="ECO:0000313" key="19">
    <source>
        <dbReference type="EMBL" id="KHN75431.1"/>
    </source>
</evidence>
<evidence type="ECO:0000256" key="7">
    <source>
        <dbReference type="ARBA" id="ARBA00022801"/>
    </source>
</evidence>
<dbReference type="PROSITE" id="PS50092">
    <property type="entry name" value="TSP1"/>
    <property type="match status" value="1"/>
</dbReference>
<dbReference type="InterPro" id="IPR024079">
    <property type="entry name" value="MetalloPept_cat_dom_sf"/>
</dbReference>
<feature type="active site" evidence="14">
    <location>
        <position position="196"/>
    </location>
</feature>
<comment type="caution">
    <text evidence="19">The sequence shown here is derived from an EMBL/GenBank/DDBJ whole genome shotgun (WGS) entry which is preliminary data.</text>
</comment>
<dbReference type="Gene3D" id="3.40.390.10">
    <property type="entry name" value="Collagenase (Catalytic Domain)"/>
    <property type="match status" value="1"/>
</dbReference>
<dbReference type="InterPro" id="IPR035914">
    <property type="entry name" value="Sperma_CUB_dom_sf"/>
</dbReference>
<dbReference type="OMA" id="NTRYCEC"/>
<feature type="binding site" evidence="14">
    <location>
        <position position="195"/>
    </location>
    <ligand>
        <name>Zn(2+)</name>
        <dbReference type="ChEBI" id="CHEBI:29105"/>
        <note>catalytic</note>
    </ligand>
</feature>
<feature type="domain" description="Peptidase M12A" evidence="18">
    <location>
        <begin position="103"/>
        <end position="298"/>
    </location>
</feature>
<dbReference type="InterPro" id="IPR000859">
    <property type="entry name" value="CUB_dom"/>
</dbReference>
<dbReference type="PIRSF" id="PIRSF036365">
    <property type="entry name" value="Astacin_nematoda"/>
    <property type="match status" value="1"/>
</dbReference>
<dbReference type="Gene3D" id="2.60.120.290">
    <property type="entry name" value="Spermadhesin, CUB domain"/>
    <property type="match status" value="1"/>
</dbReference>
<evidence type="ECO:0000256" key="3">
    <source>
        <dbReference type="ARBA" id="ARBA00022536"/>
    </source>
</evidence>
<feature type="binding site" evidence="14">
    <location>
        <position position="205"/>
    </location>
    <ligand>
        <name>Zn(2+)</name>
        <dbReference type="ChEBI" id="CHEBI:29105"/>
        <note>catalytic</note>
    </ligand>
</feature>
<reference evidence="19 20" key="1">
    <citation type="submission" date="2014-11" db="EMBL/GenBank/DDBJ databases">
        <title>Genetic blueprint of the zoonotic pathogen Toxocara canis.</title>
        <authorList>
            <person name="Zhu X.-Q."/>
            <person name="Korhonen P.K."/>
            <person name="Cai H."/>
            <person name="Young N.D."/>
            <person name="Nejsum P."/>
            <person name="von Samson-Himmelstjerna G."/>
            <person name="Boag P.R."/>
            <person name="Tan P."/>
            <person name="Li Q."/>
            <person name="Min J."/>
            <person name="Yang Y."/>
            <person name="Wang X."/>
            <person name="Fang X."/>
            <person name="Hall R.S."/>
            <person name="Hofmann A."/>
            <person name="Sternberg P.W."/>
            <person name="Jex A.R."/>
            <person name="Gasser R.B."/>
        </authorList>
    </citation>
    <scope>NUCLEOTIDE SEQUENCE [LARGE SCALE GENOMIC DNA]</scope>
    <source>
        <strain evidence="19">PN_DK_2014</strain>
    </source>
</reference>
<keyword evidence="9 14" id="KW-0482">Metalloprotease</keyword>
<evidence type="ECO:0000313" key="20">
    <source>
        <dbReference type="Proteomes" id="UP000031036"/>
    </source>
</evidence>
<dbReference type="PANTHER" id="PTHR10127">
    <property type="entry name" value="DISCOIDIN, CUB, EGF, LAMININ , AND ZINC METALLOPROTEASE DOMAIN CONTAINING"/>
    <property type="match status" value="1"/>
</dbReference>
<organism evidence="19 20">
    <name type="scientific">Toxocara canis</name>
    <name type="common">Canine roundworm</name>
    <dbReference type="NCBI Taxonomy" id="6265"/>
    <lineage>
        <taxon>Eukaryota</taxon>
        <taxon>Metazoa</taxon>
        <taxon>Ecdysozoa</taxon>
        <taxon>Nematoda</taxon>
        <taxon>Chromadorea</taxon>
        <taxon>Rhabditida</taxon>
        <taxon>Spirurina</taxon>
        <taxon>Ascaridomorpha</taxon>
        <taxon>Ascaridoidea</taxon>
        <taxon>Toxocaridae</taxon>
        <taxon>Toxocara</taxon>
    </lineage>
</organism>
<dbReference type="InterPro" id="IPR036383">
    <property type="entry name" value="TSP1_rpt_sf"/>
</dbReference>
<evidence type="ECO:0000256" key="11">
    <source>
        <dbReference type="ARBA" id="ARBA00023180"/>
    </source>
</evidence>
<feature type="compositionally biased region" description="Acidic residues" evidence="16">
    <location>
        <begin position="597"/>
        <end position="614"/>
    </location>
</feature>
<dbReference type="PROSITE" id="PS51864">
    <property type="entry name" value="ASTACIN"/>
    <property type="match status" value="1"/>
</dbReference>
<comment type="caution">
    <text evidence="13">Lacks conserved residue(s) required for the propagation of feature annotation.</text>
</comment>
<keyword evidence="6" id="KW-0732">Signal</keyword>
<evidence type="ECO:0000256" key="14">
    <source>
        <dbReference type="PROSITE-ProRule" id="PRU01211"/>
    </source>
</evidence>
<dbReference type="PRINTS" id="PR00480">
    <property type="entry name" value="ASTACIN"/>
</dbReference>
<dbReference type="InterPro" id="IPR017050">
    <property type="entry name" value="Metallopeptidase_nem"/>
</dbReference>
<dbReference type="GO" id="GO:0018996">
    <property type="term" value="P:molting cycle, collagen and cuticulin-based cuticle"/>
    <property type="evidence" value="ECO:0007669"/>
    <property type="project" value="InterPro"/>
</dbReference>
<protein>
    <recommendedName>
        <fullName evidence="12">Zinc metalloproteinase</fullName>
    </recommendedName>
</protein>
<feature type="region of interest" description="Disordered" evidence="16">
    <location>
        <begin position="585"/>
        <end position="614"/>
    </location>
</feature>
<gene>
    <name evidence="19" type="primary">hch-1</name>
    <name evidence="19" type="ORF">Tcan_13902</name>
</gene>
<evidence type="ECO:0000256" key="12">
    <source>
        <dbReference type="PIRNR" id="PIRNR036365"/>
    </source>
</evidence>
<dbReference type="CDD" id="cd04280">
    <property type="entry name" value="ZnMc_astacin_like"/>
    <property type="match status" value="1"/>
</dbReference>
<proteinExistence type="predicted"/>
<dbReference type="AlphaFoldDB" id="A0A0B2UWH6"/>
<keyword evidence="20" id="KW-1185">Reference proteome</keyword>
<dbReference type="Proteomes" id="UP000031036">
    <property type="component" value="Unassembled WGS sequence"/>
</dbReference>
<dbReference type="EMBL" id="JPKZ01002709">
    <property type="protein sequence ID" value="KHN75431.1"/>
    <property type="molecule type" value="Genomic_DNA"/>
</dbReference>
<dbReference type="GO" id="GO:0004222">
    <property type="term" value="F:metalloendopeptidase activity"/>
    <property type="evidence" value="ECO:0007669"/>
    <property type="project" value="UniProtKB-UniRule"/>
</dbReference>
<dbReference type="OrthoDB" id="5913174at2759"/>
<comment type="subcellular location">
    <subcellularLocation>
        <location evidence="1 12">Secreted</location>
    </subcellularLocation>
</comment>
<dbReference type="Pfam" id="PF00431">
    <property type="entry name" value="CUB"/>
    <property type="match status" value="1"/>
</dbReference>
<dbReference type="STRING" id="6265.A0A0B2UWH6"/>